<comment type="caution">
    <text evidence="1">The sequence shown here is derived from an EMBL/GenBank/DDBJ whole genome shotgun (WGS) entry which is preliminary data.</text>
</comment>
<reference evidence="1 2" key="1">
    <citation type="submission" date="2017-08" db="EMBL/GenBank/DDBJ databases">
        <title>Substantial Increase in Enzyme Production by Combined Drug-Resistance Mutations in Paenibacillus agaridevorans.</title>
        <authorList>
            <person name="Tanaka Y."/>
            <person name="Funane K."/>
            <person name="Hosaka T."/>
            <person name="Shiwa Y."/>
            <person name="Fujita N."/>
            <person name="Miyazaki T."/>
            <person name="Yoshikawa H."/>
            <person name="Murakami K."/>
            <person name="Kasahara K."/>
            <person name="Inaoka T."/>
            <person name="Hiraga Y."/>
            <person name="Ochi K."/>
        </authorList>
    </citation>
    <scope>NUCLEOTIDE SEQUENCE [LARGE SCALE GENOMIC DNA]</scope>
    <source>
        <strain evidence="1 2">T-3040</strain>
    </source>
</reference>
<dbReference type="AlphaFoldDB" id="A0A2R5EQG3"/>
<dbReference type="EMBL" id="BDQX01000036">
    <property type="protein sequence ID" value="GBG06003.1"/>
    <property type="molecule type" value="Genomic_DNA"/>
</dbReference>
<accession>A0A2R5EQG3</accession>
<dbReference type="Proteomes" id="UP000245202">
    <property type="component" value="Unassembled WGS sequence"/>
</dbReference>
<organism evidence="1 2">
    <name type="scientific">Paenibacillus agaridevorans</name>
    <dbReference type="NCBI Taxonomy" id="171404"/>
    <lineage>
        <taxon>Bacteria</taxon>
        <taxon>Bacillati</taxon>
        <taxon>Bacillota</taxon>
        <taxon>Bacilli</taxon>
        <taxon>Bacillales</taxon>
        <taxon>Paenibacillaceae</taxon>
        <taxon>Paenibacillus</taxon>
    </lineage>
</organism>
<name>A0A2R5EQG3_9BACL</name>
<evidence type="ECO:0000313" key="1">
    <source>
        <dbReference type="EMBL" id="GBG06003.1"/>
    </source>
</evidence>
<protein>
    <submittedName>
        <fullName evidence="1">Uncharacterized protein</fullName>
    </submittedName>
</protein>
<gene>
    <name evidence="1" type="ORF">PAT3040_00494</name>
</gene>
<sequence>MTIGVVVIVSLMFATVPSEGRFDRFIAKKHGIVCKPDFEFGHVCYADEKVIQSKSGHFRRSYLHASSERNYKFENGEIITTRTFGVFGLLFEMRDGFWWEHVFN</sequence>
<evidence type="ECO:0000313" key="2">
    <source>
        <dbReference type="Proteomes" id="UP000245202"/>
    </source>
</evidence>
<keyword evidence="2" id="KW-1185">Reference proteome</keyword>
<proteinExistence type="predicted"/>